<dbReference type="AlphaFoldDB" id="A0A2J8B243"/>
<dbReference type="Pfam" id="PF08876">
    <property type="entry name" value="DUF1836"/>
    <property type="match status" value="1"/>
</dbReference>
<accession>A0A2J8B243</accession>
<sequence length="200" mass="22978">MNDTNKVSWTNGKNDIDTTEFKTGTLHLPRWQDLPDKELTNCELVKYINSILCCFPGRIRPITTTMVQNYVKVQLLPRPEGKRYDRRHLAWGLAISLLKKVLTIHEISKYVRLQMEIAPLANAYNMFIDQLESAGKYVFSPTVIEEETVCFPAYQVNRSAAVLCNICHAIALKLMAEIFLTEEDFAAFYLNSSPRKEITK</sequence>
<reference evidence="2" key="1">
    <citation type="submission" date="2017-04" db="EMBL/GenBank/DDBJ databases">
        <authorList>
            <person name="Bumgarner R.E."/>
            <person name="Fredricks D.N."/>
            <person name="Srinivasan S."/>
        </authorList>
    </citation>
    <scope>NUCLEOTIDE SEQUENCE [LARGE SCALE GENOMIC DNA]</scope>
    <source>
        <strain evidence="2">KA00405</strain>
    </source>
</reference>
<evidence type="ECO:0008006" key="3">
    <source>
        <dbReference type="Google" id="ProtNLM"/>
    </source>
</evidence>
<dbReference type="InterPro" id="IPR014975">
    <property type="entry name" value="DUF1836"/>
</dbReference>
<gene>
    <name evidence="1" type="ORF">B7R76_04645</name>
</gene>
<comment type="caution">
    <text evidence="1">The sequence shown here is derived from an EMBL/GenBank/DDBJ whole genome shotgun (WGS) entry which is preliminary data.</text>
</comment>
<name>A0A2J8B243_9FIRM</name>
<protein>
    <recommendedName>
        <fullName evidence="3">DUF1836 domain-containing protein</fullName>
    </recommendedName>
</protein>
<dbReference type="Proteomes" id="UP000236394">
    <property type="component" value="Unassembled WGS sequence"/>
</dbReference>
<proteinExistence type="predicted"/>
<evidence type="ECO:0000313" key="2">
    <source>
        <dbReference type="Proteomes" id="UP000236394"/>
    </source>
</evidence>
<organism evidence="1 2">
    <name type="scientific">Mageeibacillus indolicus</name>
    <dbReference type="NCBI Taxonomy" id="884684"/>
    <lineage>
        <taxon>Bacteria</taxon>
        <taxon>Bacillati</taxon>
        <taxon>Bacillota</taxon>
        <taxon>Clostridia</taxon>
        <taxon>Eubacteriales</taxon>
        <taxon>Oscillospiraceae</taxon>
        <taxon>Mageeibacillus</taxon>
    </lineage>
</organism>
<dbReference type="EMBL" id="NBZD01000002">
    <property type="protein sequence ID" value="PNH18847.1"/>
    <property type="molecule type" value="Genomic_DNA"/>
</dbReference>
<dbReference type="RefSeq" id="WP_051821038.1">
    <property type="nucleotide sequence ID" value="NZ_NBZD01000002.1"/>
</dbReference>
<evidence type="ECO:0000313" key="1">
    <source>
        <dbReference type="EMBL" id="PNH18847.1"/>
    </source>
</evidence>